<accession>A0ABW3XVK2</accession>
<keyword evidence="1" id="KW-0723">Serine/threonine-protein kinase</keyword>
<keyword evidence="3" id="KW-0547">Nucleotide-binding</keyword>
<proteinExistence type="predicted"/>
<evidence type="ECO:0000313" key="4">
    <source>
        <dbReference type="Proteomes" id="UP001597058"/>
    </source>
</evidence>
<evidence type="ECO:0000259" key="2">
    <source>
        <dbReference type="Pfam" id="PF13581"/>
    </source>
</evidence>
<dbReference type="PANTHER" id="PTHR35526">
    <property type="entry name" value="ANTI-SIGMA-F FACTOR RSBW-RELATED"/>
    <property type="match status" value="1"/>
</dbReference>
<dbReference type="Proteomes" id="UP001597058">
    <property type="component" value="Unassembled WGS sequence"/>
</dbReference>
<dbReference type="Pfam" id="PF13581">
    <property type="entry name" value="HATPase_c_2"/>
    <property type="match status" value="1"/>
</dbReference>
<evidence type="ECO:0000256" key="1">
    <source>
        <dbReference type="ARBA" id="ARBA00022527"/>
    </source>
</evidence>
<keyword evidence="3" id="KW-0067">ATP-binding</keyword>
<dbReference type="SUPFAM" id="SSF55874">
    <property type="entry name" value="ATPase domain of HSP90 chaperone/DNA topoisomerase II/histidine kinase"/>
    <property type="match status" value="1"/>
</dbReference>
<dbReference type="EMBL" id="JBHTMM010000166">
    <property type="protein sequence ID" value="MFD1313160.1"/>
    <property type="molecule type" value="Genomic_DNA"/>
</dbReference>
<feature type="domain" description="Histidine kinase/HSP90-like ATPase" evidence="2">
    <location>
        <begin position="58"/>
        <end position="166"/>
    </location>
</feature>
<dbReference type="RefSeq" id="WP_381242615.1">
    <property type="nucleotide sequence ID" value="NZ_JBHSKH010000131.1"/>
</dbReference>
<dbReference type="InterPro" id="IPR003594">
    <property type="entry name" value="HATPase_dom"/>
</dbReference>
<evidence type="ECO:0000313" key="3">
    <source>
        <dbReference type="EMBL" id="MFD1313160.1"/>
    </source>
</evidence>
<reference evidence="4" key="1">
    <citation type="journal article" date="2019" name="Int. J. Syst. Evol. Microbiol.">
        <title>The Global Catalogue of Microorganisms (GCM) 10K type strain sequencing project: providing services to taxonomists for standard genome sequencing and annotation.</title>
        <authorList>
            <consortium name="The Broad Institute Genomics Platform"/>
            <consortium name="The Broad Institute Genome Sequencing Center for Infectious Disease"/>
            <person name="Wu L."/>
            <person name="Ma J."/>
        </authorList>
    </citation>
    <scope>NUCLEOTIDE SEQUENCE [LARGE SCALE GENOMIC DNA]</scope>
    <source>
        <strain evidence="4">CGMCC 4.7020</strain>
    </source>
</reference>
<organism evidence="3 4">
    <name type="scientific">Streptomyces kaempferi</name>
    <dbReference type="NCBI Taxonomy" id="333725"/>
    <lineage>
        <taxon>Bacteria</taxon>
        <taxon>Bacillati</taxon>
        <taxon>Actinomycetota</taxon>
        <taxon>Actinomycetes</taxon>
        <taxon>Kitasatosporales</taxon>
        <taxon>Streptomycetaceae</taxon>
        <taxon>Streptomyces</taxon>
    </lineage>
</organism>
<dbReference type="InterPro" id="IPR036890">
    <property type="entry name" value="HATPase_C_sf"/>
</dbReference>
<dbReference type="CDD" id="cd16936">
    <property type="entry name" value="HATPase_RsbW-like"/>
    <property type="match status" value="1"/>
</dbReference>
<name>A0ABW3XVK2_9ACTN</name>
<protein>
    <submittedName>
        <fullName evidence="3">ATP-binding protein</fullName>
    </submittedName>
</protein>
<keyword evidence="1" id="KW-0808">Transferase</keyword>
<keyword evidence="4" id="KW-1185">Reference proteome</keyword>
<gene>
    <name evidence="3" type="ORF">ACFQ5X_46400</name>
</gene>
<dbReference type="GO" id="GO:0005524">
    <property type="term" value="F:ATP binding"/>
    <property type="evidence" value="ECO:0007669"/>
    <property type="project" value="UniProtKB-KW"/>
</dbReference>
<keyword evidence="1" id="KW-0418">Kinase</keyword>
<dbReference type="PANTHER" id="PTHR35526:SF3">
    <property type="entry name" value="ANTI-SIGMA-F FACTOR RSBW"/>
    <property type="match status" value="1"/>
</dbReference>
<sequence>MRRILQRVLSQVDRPLQDLCDDVVYRLRDDPRNGDVFLLLARTHPLPADQVAMWHLDQNPEAVARARAHAQRQAAAWGLDEETAYTTEMIVSELVTNAIHYGTPPLRLQLILDRTLTCEVQDSNSLAPRLRHANTVDEGGRGLFIVARLARNWGVRYSTDGKTVWAEQTLPSANTPVSRAGPSPA</sequence>
<comment type="caution">
    <text evidence="3">The sequence shown here is derived from an EMBL/GenBank/DDBJ whole genome shotgun (WGS) entry which is preliminary data.</text>
</comment>
<dbReference type="Gene3D" id="3.30.565.10">
    <property type="entry name" value="Histidine kinase-like ATPase, C-terminal domain"/>
    <property type="match status" value="1"/>
</dbReference>
<dbReference type="InterPro" id="IPR050267">
    <property type="entry name" value="Anti-sigma-factor_SerPK"/>
</dbReference>